<dbReference type="InterPro" id="IPR000014">
    <property type="entry name" value="PAS"/>
</dbReference>
<dbReference type="InterPro" id="IPR036457">
    <property type="entry name" value="PPM-type-like_dom_sf"/>
</dbReference>
<dbReference type="GO" id="GO:0006355">
    <property type="term" value="P:regulation of DNA-templated transcription"/>
    <property type="evidence" value="ECO:0007669"/>
    <property type="project" value="InterPro"/>
</dbReference>
<gene>
    <name evidence="5" type="ORF">EXE59_18530</name>
</gene>
<keyword evidence="2" id="KW-1133">Transmembrane helix</keyword>
<dbReference type="CDD" id="cd00130">
    <property type="entry name" value="PAS"/>
    <property type="match status" value="1"/>
</dbReference>
<organism evidence="5 6">
    <name type="scientific">Nocardioides eburneiflavus</name>
    <dbReference type="NCBI Taxonomy" id="2518372"/>
    <lineage>
        <taxon>Bacteria</taxon>
        <taxon>Bacillati</taxon>
        <taxon>Actinomycetota</taxon>
        <taxon>Actinomycetes</taxon>
        <taxon>Propionibacteriales</taxon>
        <taxon>Nocardioidaceae</taxon>
        <taxon>Nocardioides</taxon>
    </lineage>
</organism>
<keyword evidence="2" id="KW-0472">Membrane</keyword>
<dbReference type="GO" id="GO:0016791">
    <property type="term" value="F:phosphatase activity"/>
    <property type="evidence" value="ECO:0007669"/>
    <property type="project" value="TreeGrafter"/>
</dbReference>
<dbReference type="AlphaFoldDB" id="A0A4Z1CHR9"/>
<dbReference type="Pfam" id="PF00989">
    <property type="entry name" value="PAS"/>
    <property type="match status" value="1"/>
</dbReference>
<dbReference type="SMART" id="SM00331">
    <property type="entry name" value="PP2C_SIG"/>
    <property type="match status" value="1"/>
</dbReference>
<evidence type="ECO:0000256" key="1">
    <source>
        <dbReference type="ARBA" id="ARBA00022801"/>
    </source>
</evidence>
<evidence type="ECO:0000313" key="5">
    <source>
        <dbReference type="EMBL" id="TGN65728.1"/>
    </source>
</evidence>
<dbReference type="PANTHER" id="PTHR43156:SF2">
    <property type="entry name" value="STAGE II SPORULATION PROTEIN E"/>
    <property type="match status" value="1"/>
</dbReference>
<keyword evidence="2" id="KW-0812">Transmembrane</keyword>
<name>A0A4Z1CHR9_9ACTN</name>
<keyword evidence="6" id="KW-1185">Reference proteome</keyword>
<dbReference type="Pfam" id="PF07228">
    <property type="entry name" value="SpoIIE"/>
    <property type="match status" value="1"/>
</dbReference>
<evidence type="ECO:0000256" key="2">
    <source>
        <dbReference type="SAM" id="Phobius"/>
    </source>
</evidence>
<dbReference type="PANTHER" id="PTHR43156">
    <property type="entry name" value="STAGE II SPORULATION PROTEIN E-RELATED"/>
    <property type="match status" value="1"/>
</dbReference>
<dbReference type="SMART" id="SM00091">
    <property type="entry name" value="PAS"/>
    <property type="match status" value="1"/>
</dbReference>
<feature type="domain" description="PPM-type phosphatase" evidence="4">
    <location>
        <begin position="365"/>
        <end position="584"/>
    </location>
</feature>
<dbReference type="Proteomes" id="UP000297496">
    <property type="component" value="Unassembled WGS sequence"/>
</dbReference>
<dbReference type="Gene3D" id="3.30.450.20">
    <property type="entry name" value="PAS domain"/>
    <property type="match status" value="1"/>
</dbReference>
<dbReference type="InterPro" id="IPR013767">
    <property type="entry name" value="PAS_fold"/>
</dbReference>
<evidence type="ECO:0000313" key="6">
    <source>
        <dbReference type="Proteomes" id="UP000297496"/>
    </source>
</evidence>
<comment type="caution">
    <text evidence="5">The sequence shown here is derived from an EMBL/GenBank/DDBJ whole genome shotgun (WGS) entry which is preliminary data.</text>
</comment>
<evidence type="ECO:0000259" key="4">
    <source>
        <dbReference type="SMART" id="SM00331"/>
    </source>
</evidence>
<feature type="transmembrane region" description="Helical" evidence="2">
    <location>
        <begin position="6"/>
        <end position="25"/>
    </location>
</feature>
<proteinExistence type="predicted"/>
<sequence length="605" mass="65200">MLTLFAVLMVVAGVVLAGLAAYVAWRRESRMGWSLAVLLVAVAWWGLAYAVELSVDDVAVKSRWGDLKYVGILALAPAWLVFVLQYTGRGSRVTRRLLAVLAVEPILALTLLAVPATHDLVRFYPPSAATEDLPIVQVGPAFWAILVYNNLLLVGATTMFVISMVRLARHYRRLAGVLLAVALLPWAANLLHNFAVGWFARIDLTPFAFTVTGGVLVWGLFHERLVDLAPLARSAVLDSMADGVFVLEPFGRIVDVNPAGAALTRASRAGLLGRRLEDVFPGTDVTGDGRAELTLNDTPHDRRTFDVSHRHLSDATGRPAGDLVVLHEITQRVRDRDRLQRVLAEKSRTAAALSASMIPPVLPAVAGIELASTYEPAGDGSEVGGDFLDVFGLDPQTWAFMLGDVSGKGAEAAAVSAAARYTLRALADPDRGPAEIVADVNAKLLAQTDVERHCTLIFGYLRPDDRGTSVSLTLAGHHPPLVLRATGEVDEVGRLGTALALFDDCELYDTTLELAPGEVLCAFTDGLIEARRKSNMFGSRRVAELLRRHGDLPVDELAALICEAVRTFHGDQLQDDVALLLIRASTTPDPEAVRPDDRPGSRPAG</sequence>
<dbReference type="Gene3D" id="3.60.40.10">
    <property type="entry name" value="PPM-type phosphatase domain"/>
    <property type="match status" value="1"/>
</dbReference>
<dbReference type="InterPro" id="IPR031621">
    <property type="entry name" value="HisKA_7TM"/>
</dbReference>
<dbReference type="RefSeq" id="WP_135840221.1">
    <property type="nucleotide sequence ID" value="NZ_SRRO01000001.1"/>
</dbReference>
<dbReference type="OrthoDB" id="5241041at2"/>
<feature type="transmembrane region" description="Helical" evidence="2">
    <location>
        <begin position="141"/>
        <end position="162"/>
    </location>
</feature>
<protein>
    <submittedName>
        <fullName evidence="5">PAS domain-containing protein</fullName>
    </submittedName>
</protein>
<dbReference type="Pfam" id="PF16927">
    <property type="entry name" value="HisKA_7TM"/>
    <property type="match status" value="1"/>
</dbReference>
<accession>A0A4Z1CHR9</accession>
<evidence type="ECO:0000259" key="3">
    <source>
        <dbReference type="SMART" id="SM00091"/>
    </source>
</evidence>
<reference evidence="5 6" key="1">
    <citation type="submission" date="2019-04" db="EMBL/GenBank/DDBJ databases">
        <title>Three New Species of Nocardioides, Nocardioides euryhalodurans sp. nov., Nocardioides seonyuensis sp. nov. and Nocardioides eburneoflavus sp. nov. Isolated from Soil.</title>
        <authorList>
            <person name="Roh S.G."/>
            <person name="Lee C."/>
            <person name="Kim M.-K."/>
            <person name="Kim S.B."/>
        </authorList>
    </citation>
    <scope>NUCLEOTIDE SEQUENCE [LARGE SCALE GENOMIC DNA]</scope>
    <source>
        <strain evidence="5 6">MMS17-SY213</strain>
    </source>
</reference>
<feature type="transmembrane region" description="Helical" evidence="2">
    <location>
        <begin position="32"/>
        <end position="49"/>
    </location>
</feature>
<dbReference type="InterPro" id="IPR052016">
    <property type="entry name" value="Bact_Sigma-Reg"/>
</dbReference>
<dbReference type="EMBL" id="SRRO01000001">
    <property type="protein sequence ID" value="TGN65728.1"/>
    <property type="molecule type" value="Genomic_DNA"/>
</dbReference>
<feature type="transmembrane region" description="Helical" evidence="2">
    <location>
        <begin position="174"/>
        <end position="192"/>
    </location>
</feature>
<dbReference type="InterPro" id="IPR001932">
    <property type="entry name" value="PPM-type_phosphatase-like_dom"/>
</dbReference>
<feature type="domain" description="PAS" evidence="3">
    <location>
        <begin position="231"/>
        <end position="297"/>
    </location>
</feature>
<dbReference type="InterPro" id="IPR035965">
    <property type="entry name" value="PAS-like_dom_sf"/>
</dbReference>
<feature type="transmembrane region" description="Helical" evidence="2">
    <location>
        <begin position="98"/>
        <end position="121"/>
    </location>
</feature>
<feature type="transmembrane region" description="Helical" evidence="2">
    <location>
        <begin position="69"/>
        <end position="86"/>
    </location>
</feature>
<keyword evidence="1" id="KW-0378">Hydrolase</keyword>
<dbReference type="SUPFAM" id="SSF55785">
    <property type="entry name" value="PYP-like sensor domain (PAS domain)"/>
    <property type="match status" value="1"/>
</dbReference>